<feature type="compositionally biased region" description="Basic and acidic residues" evidence="5">
    <location>
        <begin position="1"/>
        <end position="11"/>
    </location>
</feature>
<dbReference type="PROSITE" id="PS50016">
    <property type="entry name" value="ZF_PHD_2"/>
    <property type="match status" value="1"/>
</dbReference>
<name>A0ABD3NW21_9STRA</name>
<dbReference type="PROSITE" id="PS01359">
    <property type="entry name" value="ZF_PHD_1"/>
    <property type="match status" value="1"/>
</dbReference>
<dbReference type="InterPro" id="IPR019786">
    <property type="entry name" value="Zinc_finger_PHD-type_CS"/>
</dbReference>
<feature type="compositionally biased region" description="Basic and acidic residues" evidence="5">
    <location>
        <begin position="142"/>
        <end position="160"/>
    </location>
</feature>
<keyword evidence="1" id="KW-0479">Metal-binding</keyword>
<evidence type="ECO:0000259" key="6">
    <source>
        <dbReference type="PROSITE" id="PS50016"/>
    </source>
</evidence>
<keyword evidence="8" id="KW-1185">Reference proteome</keyword>
<dbReference type="SMART" id="SM00249">
    <property type="entry name" value="PHD"/>
    <property type="match status" value="1"/>
</dbReference>
<accession>A0ABD3NW21</accession>
<feature type="compositionally biased region" description="Low complexity" evidence="5">
    <location>
        <begin position="12"/>
        <end position="31"/>
    </location>
</feature>
<dbReference type="Gene3D" id="2.30.30.1150">
    <property type="match status" value="1"/>
</dbReference>
<dbReference type="CDD" id="cd05162">
    <property type="entry name" value="PWWP"/>
    <property type="match status" value="1"/>
</dbReference>
<evidence type="ECO:0000256" key="3">
    <source>
        <dbReference type="ARBA" id="ARBA00022833"/>
    </source>
</evidence>
<dbReference type="InterPro" id="IPR001965">
    <property type="entry name" value="Znf_PHD"/>
</dbReference>
<dbReference type="Pfam" id="PF00628">
    <property type="entry name" value="PHD"/>
    <property type="match status" value="1"/>
</dbReference>
<dbReference type="Proteomes" id="UP001516023">
    <property type="component" value="Unassembled WGS sequence"/>
</dbReference>
<feature type="region of interest" description="Disordered" evidence="5">
    <location>
        <begin position="911"/>
        <end position="933"/>
    </location>
</feature>
<evidence type="ECO:0000313" key="7">
    <source>
        <dbReference type="EMBL" id="KAL3780100.1"/>
    </source>
</evidence>
<feature type="region of interest" description="Disordered" evidence="5">
    <location>
        <begin position="1"/>
        <end position="33"/>
    </location>
</feature>
<proteinExistence type="predicted"/>
<dbReference type="EMBL" id="JABMIG020000362">
    <property type="protein sequence ID" value="KAL3780100.1"/>
    <property type="molecule type" value="Genomic_DNA"/>
</dbReference>
<dbReference type="GO" id="GO:0008270">
    <property type="term" value="F:zinc ion binding"/>
    <property type="evidence" value="ECO:0007669"/>
    <property type="project" value="UniProtKB-KW"/>
</dbReference>
<keyword evidence="3" id="KW-0862">Zinc</keyword>
<protein>
    <recommendedName>
        <fullName evidence="6">PHD-type domain-containing protein</fullName>
    </recommendedName>
</protein>
<evidence type="ECO:0000256" key="4">
    <source>
        <dbReference type="PROSITE-ProRule" id="PRU00146"/>
    </source>
</evidence>
<dbReference type="SUPFAM" id="SSF57903">
    <property type="entry name" value="FYVE/PHD zinc finger"/>
    <property type="match status" value="1"/>
</dbReference>
<dbReference type="AlphaFoldDB" id="A0ABD3NW21"/>
<feature type="region of interest" description="Disordered" evidence="5">
    <location>
        <begin position="137"/>
        <end position="160"/>
    </location>
</feature>
<evidence type="ECO:0000256" key="2">
    <source>
        <dbReference type="ARBA" id="ARBA00022771"/>
    </source>
</evidence>
<evidence type="ECO:0000256" key="1">
    <source>
        <dbReference type="ARBA" id="ARBA00022723"/>
    </source>
</evidence>
<dbReference type="InterPro" id="IPR011011">
    <property type="entry name" value="Znf_FYVE_PHD"/>
</dbReference>
<dbReference type="PANTHER" id="PTHR24102">
    <property type="entry name" value="PHD FINGER PROTEIN"/>
    <property type="match status" value="1"/>
</dbReference>
<comment type="caution">
    <text evidence="7">The sequence shown here is derived from an EMBL/GenBank/DDBJ whole genome shotgun (WGS) entry which is preliminary data.</text>
</comment>
<dbReference type="SUPFAM" id="SSF63748">
    <property type="entry name" value="Tudor/PWWP/MBT"/>
    <property type="match status" value="1"/>
</dbReference>
<dbReference type="Gene3D" id="2.30.30.140">
    <property type="match status" value="1"/>
</dbReference>
<evidence type="ECO:0000256" key="5">
    <source>
        <dbReference type="SAM" id="MobiDB-lite"/>
    </source>
</evidence>
<dbReference type="PANTHER" id="PTHR24102:SF28">
    <property type="entry name" value="PHD-TYPE DOMAIN-CONTAINING PROTEIN"/>
    <property type="match status" value="1"/>
</dbReference>
<keyword evidence="2 4" id="KW-0863">Zinc-finger</keyword>
<sequence length="933" mass="104184">MSSDATKDEGRTISSMNSGMSSSAATTTSTMDPTQRDWHVEILSGLFLRCTEQELDWLEEEASRTGLDRQVLAATHAVAVSSRGGGESVSLLVSDKDESANVGNKFASYLEEGSTDFSVLSLIPSALRGVCSSRANAACTDSDNRTDSPEKKPDEVDDFNRPLLIPSSWRRPNYESLTLSELERKIADSIVQNGIVDGIQTGCLYSENNEIHTTKASDEPNVESESYEMMTILYNECSLTAFANWAMMEPPVSGDEGEMEMPHGRRINSAASSSVSEVTPMQSPPHESAHDVEWDRYRNETSSRMASNFSSYNMPVPPCTFRMCGVCGKFGHYEVECELLLDPSINESQPVKKRAHHTQSLVTENGERQMMEPNVTVLSEDVRKFIISELAKEIRIQRLLQGLVEDTQREMTSAGFASKTEQPEKLQATGDSCNDEINNDDEQYISKSTCCNVCKSEMGGNRMLMCDGCDDLYHLTCLDPPLASVPEGEWLCSSCISYDSDVSSVVEIEGCGDFVIEQRKRSLAEREMQYSGVSLGQHQCQWSAALSFLTESDPIVDQEYLQEHVDDANHLPNFTVGKLCWAKRFDSELDRLDWWPAIIVEPSIETDQQYMKDFFTVRFFYLNETKAAPRSDILPYLSYYEDIGHKRLVTCENSAHNAFRTSMEQSAMALGLKSLGQAFKVSRGVTQKMLDTNYTSNTTHKKLKSTGWRPPVGWEHSEVEEIDDFIILSKEKHTIRFPQKSIPAPENESNIKANTTETSLISLKDSFSVSNDVKVSFYTDEVVGAVVSWCMGEQHSTSNDESLHAQYGIVVSVNLASQIALVRSISHCILHNLLYESIRSESVDLSVYEHDVGSTVWVALNQLRFVSAKPIITELVNFKATLRSRMKNEMKSDASRRRAAAITLEHNSIELSFNEDTKGNQHVSGPPATRDQS</sequence>
<organism evidence="7 8">
    <name type="scientific">Cyclotella cryptica</name>
    <dbReference type="NCBI Taxonomy" id="29204"/>
    <lineage>
        <taxon>Eukaryota</taxon>
        <taxon>Sar</taxon>
        <taxon>Stramenopiles</taxon>
        <taxon>Ochrophyta</taxon>
        <taxon>Bacillariophyta</taxon>
        <taxon>Coscinodiscophyceae</taxon>
        <taxon>Thalassiosirophycidae</taxon>
        <taxon>Stephanodiscales</taxon>
        <taxon>Stephanodiscaceae</taxon>
        <taxon>Cyclotella</taxon>
    </lineage>
</organism>
<reference evidence="7 8" key="1">
    <citation type="journal article" date="2020" name="G3 (Bethesda)">
        <title>Improved Reference Genome for Cyclotella cryptica CCMP332, a Model for Cell Wall Morphogenesis, Salinity Adaptation, and Lipid Production in Diatoms (Bacillariophyta).</title>
        <authorList>
            <person name="Roberts W.R."/>
            <person name="Downey K.M."/>
            <person name="Ruck E.C."/>
            <person name="Traller J.C."/>
            <person name="Alverson A.J."/>
        </authorList>
    </citation>
    <scope>NUCLEOTIDE SEQUENCE [LARGE SCALE GENOMIC DNA]</scope>
    <source>
        <strain evidence="7 8">CCMP332</strain>
    </source>
</reference>
<gene>
    <name evidence="7" type="ORF">HJC23_005967</name>
</gene>
<evidence type="ECO:0000313" key="8">
    <source>
        <dbReference type="Proteomes" id="UP001516023"/>
    </source>
</evidence>
<feature type="domain" description="PHD-type" evidence="6">
    <location>
        <begin position="448"/>
        <end position="498"/>
    </location>
</feature>
<dbReference type="InterPro" id="IPR019787">
    <property type="entry name" value="Znf_PHD-finger"/>
</dbReference>